<gene>
    <name evidence="1" type="ORF">C7455_101628</name>
</gene>
<dbReference type="Proteomes" id="UP000245708">
    <property type="component" value="Unassembled WGS sequence"/>
</dbReference>
<comment type="caution">
    <text evidence="1">The sequence shown here is derived from an EMBL/GenBank/DDBJ whole genome shotgun (WGS) entry which is preliminary data.</text>
</comment>
<sequence>MRHDFVDRHCRAMPRAERATPFGPETVVWKINGHMFAAYTDIGPGLSVRTSNLTRALAVIRQSRPASAPYLTGGGWVLLPWETAPEELRLRLIESYNLVRRDWPQAAPDRRGVAQDD</sequence>
<keyword evidence="2" id="KW-1185">Reference proteome</keyword>
<dbReference type="Pfam" id="PF04237">
    <property type="entry name" value="YjbR"/>
    <property type="match status" value="1"/>
</dbReference>
<dbReference type="Gene3D" id="3.90.1150.30">
    <property type="match status" value="1"/>
</dbReference>
<proteinExistence type="predicted"/>
<dbReference type="EMBL" id="QGGW01000001">
    <property type="protein sequence ID" value="PWK62599.1"/>
    <property type="molecule type" value="Genomic_DNA"/>
</dbReference>
<protein>
    <submittedName>
        <fullName evidence="1">Putative DNA-binding protein (MmcQ/YjbR family)</fullName>
    </submittedName>
</protein>
<dbReference type="AlphaFoldDB" id="A0A316GP98"/>
<accession>A0A316GP98</accession>
<reference evidence="1 2" key="1">
    <citation type="submission" date="2018-05" db="EMBL/GenBank/DDBJ databases">
        <title>Genomic Encyclopedia of Type Strains, Phase IV (KMG-IV): sequencing the most valuable type-strain genomes for metagenomic binning, comparative biology and taxonomic classification.</title>
        <authorList>
            <person name="Goeker M."/>
        </authorList>
    </citation>
    <scope>NUCLEOTIDE SEQUENCE [LARGE SCALE GENOMIC DNA]</scope>
    <source>
        <strain evidence="1 2">DSM 16097</strain>
    </source>
</reference>
<organism evidence="1 2">
    <name type="scientific">Roseicyclus mahoneyensis</name>
    <dbReference type="NCBI Taxonomy" id="164332"/>
    <lineage>
        <taxon>Bacteria</taxon>
        <taxon>Pseudomonadati</taxon>
        <taxon>Pseudomonadota</taxon>
        <taxon>Alphaproteobacteria</taxon>
        <taxon>Rhodobacterales</taxon>
        <taxon>Roseobacteraceae</taxon>
        <taxon>Roseicyclus</taxon>
    </lineage>
</organism>
<evidence type="ECO:0000313" key="1">
    <source>
        <dbReference type="EMBL" id="PWK62599.1"/>
    </source>
</evidence>
<name>A0A316GP98_9RHOB</name>
<dbReference type="InterPro" id="IPR038056">
    <property type="entry name" value="YjbR-like_sf"/>
</dbReference>
<dbReference type="GO" id="GO:0003677">
    <property type="term" value="F:DNA binding"/>
    <property type="evidence" value="ECO:0007669"/>
    <property type="project" value="UniProtKB-KW"/>
</dbReference>
<dbReference type="InterPro" id="IPR058532">
    <property type="entry name" value="YjbR/MT2646/Rv2570-like"/>
</dbReference>
<dbReference type="RefSeq" id="WP_109665324.1">
    <property type="nucleotide sequence ID" value="NZ_QGGW01000001.1"/>
</dbReference>
<evidence type="ECO:0000313" key="2">
    <source>
        <dbReference type="Proteomes" id="UP000245708"/>
    </source>
</evidence>
<dbReference type="OrthoDB" id="9804614at2"/>
<keyword evidence="1" id="KW-0238">DNA-binding</keyword>
<dbReference type="SUPFAM" id="SSF142906">
    <property type="entry name" value="YjbR-like"/>
    <property type="match status" value="1"/>
</dbReference>